<gene>
    <name evidence="2" type="ORF">B0T19DRAFT_77069</name>
</gene>
<sequence>MIALIFWFVSCVLGIDSRIRVGTRCFVTFVRFILSMSGSCVLLWGVGLRLLMSLRMMAVMTGTLMRRSVKMKFLLMGEMPLMGGHQLMRELLLMRRLMTGRAFGSLSSFETFPSIFFFLFCFFFSIFSPFPPSSPSFPPSSPSFPTSPSFSPFSLLLLVLKSRSASPSFSPPSSLYSSPNLVLLQLLNLHLFLLFNLLFLQPPLLLFSSKRFLSKLLFFISSLYNPFFSPKTNPFPFE</sequence>
<feature type="transmembrane region" description="Helical" evidence="1">
    <location>
        <begin position="212"/>
        <end position="228"/>
    </location>
</feature>
<protein>
    <submittedName>
        <fullName evidence="2">Uncharacterized protein</fullName>
    </submittedName>
</protein>
<evidence type="ECO:0000256" key="1">
    <source>
        <dbReference type="SAM" id="Phobius"/>
    </source>
</evidence>
<dbReference type="Proteomes" id="UP001286456">
    <property type="component" value="Unassembled WGS sequence"/>
</dbReference>
<dbReference type="EMBL" id="JAUEPO010000001">
    <property type="protein sequence ID" value="KAK3337519.1"/>
    <property type="molecule type" value="Genomic_DNA"/>
</dbReference>
<keyword evidence="3" id="KW-1185">Reference proteome</keyword>
<proteinExistence type="predicted"/>
<name>A0AAE0MNE0_9PEZI</name>
<organism evidence="2 3">
    <name type="scientific">Cercophora scortea</name>
    <dbReference type="NCBI Taxonomy" id="314031"/>
    <lineage>
        <taxon>Eukaryota</taxon>
        <taxon>Fungi</taxon>
        <taxon>Dikarya</taxon>
        <taxon>Ascomycota</taxon>
        <taxon>Pezizomycotina</taxon>
        <taxon>Sordariomycetes</taxon>
        <taxon>Sordariomycetidae</taxon>
        <taxon>Sordariales</taxon>
        <taxon>Lasiosphaeriaceae</taxon>
        <taxon>Cercophora</taxon>
    </lineage>
</organism>
<feature type="transmembrane region" description="Helical" evidence="1">
    <location>
        <begin position="30"/>
        <end position="52"/>
    </location>
</feature>
<comment type="caution">
    <text evidence="2">The sequence shown here is derived from an EMBL/GenBank/DDBJ whole genome shotgun (WGS) entry which is preliminary data.</text>
</comment>
<keyword evidence="1" id="KW-0472">Membrane</keyword>
<evidence type="ECO:0000313" key="2">
    <source>
        <dbReference type="EMBL" id="KAK3337519.1"/>
    </source>
</evidence>
<feature type="transmembrane region" description="Helical" evidence="1">
    <location>
        <begin position="180"/>
        <end position="200"/>
    </location>
</feature>
<accession>A0AAE0MNE0</accession>
<feature type="transmembrane region" description="Helical" evidence="1">
    <location>
        <begin position="112"/>
        <end position="130"/>
    </location>
</feature>
<evidence type="ECO:0000313" key="3">
    <source>
        <dbReference type="Proteomes" id="UP001286456"/>
    </source>
</evidence>
<keyword evidence="1" id="KW-0812">Transmembrane</keyword>
<dbReference type="AlphaFoldDB" id="A0AAE0MNE0"/>
<reference evidence="2" key="2">
    <citation type="submission" date="2023-06" db="EMBL/GenBank/DDBJ databases">
        <authorList>
            <consortium name="Lawrence Berkeley National Laboratory"/>
            <person name="Haridas S."/>
            <person name="Hensen N."/>
            <person name="Bonometti L."/>
            <person name="Westerberg I."/>
            <person name="Brannstrom I.O."/>
            <person name="Guillou S."/>
            <person name="Cros-Aarteil S."/>
            <person name="Calhoun S."/>
            <person name="Kuo A."/>
            <person name="Mondo S."/>
            <person name="Pangilinan J."/>
            <person name="Riley R."/>
            <person name="Labutti K."/>
            <person name="Andreopoulos B."/>
            <person name="Lipzen A."/>
            <person name="Chen C."/>
            <person name="Yanf M."/>
            <person name="Daum C."/>
            <person name="Ng V."/>
            <person name="Clum A."/>
            <person name="Steindorff A."/>
            <person name="Ohm R."/>
            <person name="Martin F."/>
            <person name="Silar P."/>
            <person name="Natvig D."/>
            <person name="Lalanne C."/>
            <person name="Gautier V."/>
            <person name="Ament-Velasquez S.L."/>
            <person name="Kruys A."/>
            <person name="Hutchinson M.I."/>
            <person name="Powell A.J."/>
            <person name="Barry K."/>
            <person name="Miller A.N."/>
            <person name="Grigoriev I.V."/>
            <person name="Debuchy R."/>
            <person name="Gladieux P."/>
            <person name="Thoren M.H."/>
            <person name="Johannesson H."/>
        </authorList>
    </citation>
    <scope>NUCLEOTIDE SEQUENCE</scope>
    <source>
        <strain evidence="2">SMH4131-1</strain>
    </source>
</reference>
<reference evidence="2" key="1">
    <citation type="journal article" date="2023" name="Mol. Phylogenet. Evol.">
        <title>Genome-scale phylogeny and comparative genomics of the fungal order Sordariales.</title>
        <authorList>
            <person name="Hensen N."/>
            <person name="Bonometti L."/>
            <person name="Westerberg I."/>
            <person name="Brannstrom I.O."/>
            <person name="Guillou S."/>
            <person name="Cros-Aarteil S."/>
            <person name="Calhoun S."/>
            <person name="Haridas S."/>
            <person name="Kuo A."/>
            <person name="Mondo S."/>
            <person name="Pangilinan J."/>
            <person name="Riley R."/>
            <person name="LaButti K."/>
            <person name="Andreopoulos B."/>
            <person name="Lipzen A."/>
            <person name="Chen C."/>
            <person name="Yan M."/>
            <person name="Daum C."/>
            <person name="Ng V."/>
            <person name="Clum A."/>
            <person name="Steindorff A."/>
            <person name="Ohm R.A."/>
            <person name="Martin F."/>
            <person name="Silar P."/>
            <person name="Natvig D.O."/>
            <person name="Lalanne C."/>
            <person name="Gautier V."/>
            <person name="Ament-Velasquez S.L."/>
            <person name="Kruys A."/>
            <person name="Hutchinson M.I."/>
            <person name="Powell A.J."/>
            <person name="Barry K."/>
            <person name="Miller A.N."/>
            <person name="Grigoriev I.V."/>
            <person name="Debuchy R."/>
            <person name="Gladieux P."/>
            <person name="Hiltunen Thoren M."/>
            <person name="Johannesson H."/>
        </authorList>
    </citation>
    <scope>NUCLEOTIDE SEQUENCE</scope>
    <source>
        <strain evidence="2">SMH4131-1</strain>
    </source>
</reference>
<keyword evidence="1" id="KW-1133">Transmembrane helix</keyword>